<sequence>MASANDVVPHGIDNDILFGLTNAYIGANCPEDNTFRITAYQLLLYSALPIGGHSYATIQPSLTRLRNSTYTIQDSWYDRSEATYQSLSTSLVQNWKVIDRRKSPKQFDHESVNAEALFQVTLDPDLARSIRLGYIRPVDLNILRALSQPLTRTLYRKLEDEKNPVDRPVQMMVQTALVPWAERLGINGRPDTIRRALKTPHAQLIESGFLKEVNYLGRGQAQTIQYVFAQSHLLPARPEAVTALTSRRITQGAALKYAAEYGLEAVQKAVRRFDELVASGYQAKSLSGLLVDILRDPVKYQTIEVAGPVRPKLRMPKLLPVDDQKPVRTLQTANFILKKIVLPESDKAEVAELYLKGLVTSAELAALATAEDPTAQIYSWKSRNGGT</sequence>
<evidence type="ECO:0000313" key="2">
    <source>
        <dbReference type="Proteomes" id="UP000186607"/>
    </source>
</evidence>
<accession>A0A1U7NW86</accession>
<proteinExistence type="predicted"/>
<dbReference type="InterPro" id="IPR018777">
    <property type="entry name" value="Replication_initiator_prot_A"/>
</dbReference>
<dbReference type="EMBL" id="MSTI01000110">
    <property type="protein sequence ID" value="OLV17193.1"/>
    <property type="molecule type" value="Genomic_DNA"/>
</dbReference>
<protein>
    <recommendedName>
        <fullName evidence="3">Plasmid replication initiator protein</fullName>
    </recommendedName>
</protein>
<dbReference type="Proteomes" id="UP000186607">
    <property type="component" value="Unassembled WGS sequence"/>
</dbReference>
<reference evidence="1 2" key="1">
    <citation type="submission" date="2017-01" db="EMBL/GenBank/DDBJ databases">
        <title>Genome Analysis of Deinococcus marmoris KOPRI26562.</title>
        <authorList>
            <person name="Kim J.H."/>
            <person name="Oh H.-M."/>
        </authorList>
    </citation>
    <scope>NUCLEOTIDE SEQUENCE [LARGE SCALE GENOMIC DNA]</scope>
    <source>
        <strain evidence="1 2">KOPRI26562</strain>
    </source>
</reference>
<dbReference type="Pfam" id="PF10134">
    <property type="entry name" value="RPA"/>
    <property type="match status" value="1"/>
</dbReference>
<keyword evidence="2" id="KW-1185">Reference proteome</keyword>
<evidence type="ECO:0000313" key="1">
    <source>
        <dbReference type="EMBL" id="OLV17193.1"/>
    </source>
</evidence>
<gene>
    <name evidence="1" type="ORF">BOO71_0009619</name>
</gene>
<name>A0A1U7NW86_9DEIO</name>
<organism evidence="1 2">
    <name type="scientific">Deinococcus marmoris</name>
    <dbReference type="NCBI Taxonomy" id="249408"/>
    <lineage>
        <taxon>Bacteria</taxon>
        <taxon>Thermotogati</taxon>
        <taxon>Deinococcota</taxon>
        <taxon>Deinococci</taxon>
        <taxon>Deinococcales</taxon>
        <taxon>Deinococcaceae</taxon>
        <taxon>Deinococcus</taxon>
    </lineage>
</organism>
<dbReference type="AlphaFoldDB" id="A0A1U7NW86"/>
<evidence type="ECO:0008006" key="3">
    <source>
        <dbReference type="Google" id="ProtNLM"/>
    </source>
</evidence>
<comment type="caution">
    <text evidence="1">The sequence shown here is derived from an EMBL/GenBank/DDBJ whole genome shotgun (WGS) entry which is preliminary data.</text>
</comment>